<dbReference type="GO" id="GO:0010997">
    <property type="term" value="F:anaphase-promoting complex binding"/>
    <property type="evidence" value="ECO:0007669"/>
    <property type="project" value="InterPro"/>
</dbReference>
<dbReference type="PROSITE" id="PS50082">
    <property type="entry name" value="WD_REPEATS_2"/>
    <property type="match status" value="2"/>
</dbReference>
<dbReference type="InterPro" id="IPR033010">
    <property type="entry name" value="Cdc20/Fizzy"/>
</dbReference>
<keyword evidence="5" id="KW-1185">Reference proteome</keyword>
<keyword evidence="1 3" id="KW-0853">WD repeat</keyword>
<evidence type="ECO:0000256" key="3">
    <source>
        <dbReference type="PROSITE-ProRule" id="PRU00221"/>
    </source>
</evidence>
<dbReference type="Proteomes" id="UP001187415">
    <property type="component" value="Unassembled WGS sequence"/>
</dbReference>
<dbReference type="SUPFAM" id="SSF50978">
    <property type="entry name" value="WD40 repeat-like"/>
    <property type="match status" value="1"/>
</dbReference>
<evidence type="ECO:0000256" key="2">
    <source>
        <dbReference type="ARBA" id="ARBA00022737"/>
    </source>
</evidence>
<organism evidence="4 5">
    <name type="scientific">Channa striata</name>
    <name type="common">Snakehead murrel</name>
    <name type="synonym">Ophicephalus striatus</name>
    <dbReference type="NCBI Taxonomy" id="64152"/>
    <lineage>
        <taxon>Eukaryota</taxon>
        <taxon>Metazoa</taxon>
        <taxon>Chordata</taxon>
        <taxon>Craniata</taxon>
        <taxon>Vertebrata</taxon>
        <taxon>Euteleostomi</taxon>
        <taxon>Actinopterygii</taxon>
        <taxon>Neopterygii</taxon>
        <taxon>Teleostei</taxon>
        <taxon>Neoteleostei</taxon>
        <taxon>Acanthomorphata</taxon>
        <taxon>Anabantaria</taxon>
        <taxon>Anabantiformes</taxon>
        <taxon>Channoidei</taxon>
        <taxon>Channidae</taxon>
        <taxon>Channa</taxon>
    </lineage>
</organism>
<dbReference type="AlphaFoldDB" id="A0AA88MZB4"/>
<evidence type="ECO:0000313" key="5">
    <source>
        <dbReference type="Proteomes" id="UP001187415"/>
    </source>
</evidence>
<dbReference type="GO" id="GO:0005680">
    <property type="term" value="C:anaphase-promoting complex"/>
    <property type="evidence" value="ECO:0007669"/>
    <property type="project" value="TreeGrafter"/>
</dbReference>
<comment type="caution">
    <text evidence="4">The sequence shown here is derived from an EMBL/GenBank/DDBJ whole genome shotgun (WGS) entry which is preliminary data.</text>
</comment>
<dbReference type="PANTHER" id="PTHR19918:SF3">
    <property type="entry name" value="CELL DIVISION CYCLE PROTEIN 20 HOMOLOG"/>
    <property type="match status" value="1"/>
</dbReference>
<dbReference type="InterPro" id="IPR036322">
    <property type="entry name" value="WD40_repeat_dom_sf"/>
</dbReference>
<gene>
    <name evidence="4" type="ORF">Q5P01_008405</name>
</gene>
<dbReference type="SMART" id="SM00320">
    <property type="entry name" value="WD40"/>
    <property type="match status" value="3"/>
</dbReference>
<keyword evidence="2" id="KW-0677">Repeat</keyword>
<accession>A0AA88MZB4</accession>
<reference evidence="4" key="1">
    <citation type="submission" date="2023-07" db="EMBL/GenBank/DDBJ databases">
        <title>Chromosome-level Genome Assembly of Striped Snakehead (Channa striata).</title>
        <authorList>
            <person name="Liu H."/>
        </authorList>
    </citation>
    <scope>NUCLEOTIDE SEQUENCE</scope>
    <source>
        <strain evidence="4">Gz</strain>
        <tissue evidence="4">Muscle</tissue>
    </source>
</reference>
<evidence type="ECO:0000256" key="1">
    <source>
        <dbReference type="ARBA" id="ARBA00022574"/>
    </source>
</evidence>
<evidence type="ECO:0000313" key="4">
    <source>
        <dbReference type="EMBL" id="KAK2848571.1"/>
    </source>
</evidence>
<dbReference type="GO" id="GO:1905786">
    <property type="term" value="P:positive regulation of anaphase-promoting complex-dependent catabolic process"/>
    <property type="evidence" value="ECO:0007669"/>
    <property type="project" value="TreeGrafter"/>
</dbReference>
<dbReference type="GO" id="GO:0031145">
    <property type="term" value="P:anaphase-promoting complex-dependent catabolic process"/>
    <property type="evidence" value="ECO:0007669"/>
    <property type="project" value="TreeGrafter"/>
</dbReference>
<feature type="repeat" description="WD" evidence="3">
    <location>
        <begin position="42"/>
        <end position="73"/>
    </location>
</feature>
<dbReference type="GO" id="GO:1990757">
    <property type="term" value="F:ubiquitin ligase activator activity"/>
    <property type="evidence" value="ECO:0007669"/>
    <property type="project" value="TreeGrafter"/>
</dbReference>
<protein>
    <submittedName>
        <fullName evidence="4">Uncharacterized protein</fullName>
    </submittedName>
</protein>
<dbReference type="EMBL" id="JAUPFM010000006">
    <property type="protein sequence ID" value="KAK2848571.1"/>
    <property type="molecule type" value="Genomic_DNA"/>
</dbReference>
<sequence>MAGHTARVGSLSWNKHILSSGSRSGQIHHHDVRKANHRIFTLTDHSQEVCGLKWSPDGRYLASGGSDNLVFVWPSVSQGGGRNNSRSVHTLREHQGAVKRHWLGVHGSQTSGTTYRHIRIWNVNSGSRIRSLDTQSQELVSAHGDDQNNLLISKYPSLIKVAELNGHEDRVLNVTLSPDCSMIASVAGDETVRLWKSFEVDRAEKMTRESVLLLHRQSIR</sequence>
<name>A0AA88MZB4_CHASR</name>
<dbReference type="Gene3D" id="2.130.10.10">
    <property type="entry name" value="YVTN repeat-like/Quinoprotein amine dehydrogenase"/>
    <property type="match status" value="1"/>
</dbReference>
<dbReference type="PROSITE" id="PS50294">
    <property type="entry name" value="WD_REPEATS_REGION"/>
    <property type="match status" value="2"/>
</dbReference>
<dbReference type="InterPro" id="IPR001680">
    <property type="entry name" value="WD40_rpt"/>
</dbReference>
<feature type="repeat" description="WD" evidence="3">
    <location>
        <begin position="164"/>
        <end position="196"/>
    </location>
</feature>
<dbReference type="InterPro" id="IPR015943">
    <property type="entry name" value="WD40/YVTN_repeat-like_dom_sf"/>
</dbReference>
<dbReference type="Pfam" id="PF00400">
    <property type="entry name" value="WD40"/>
    <property type="match status" value="2"/>
</dbReference>
<proteinExistence type="predicted"/>
<dbReference type="PANTHER" id="PTHR19918">
    <property type="entry name" value="CELL DIVISION CYCLE 20 CDC20 FIZZY -RELATED"/>
    <property type="match status" value="1"/>
</dbReference>